<comment type="caution">
    <text evidence="1">The sequence shown here is derived from an EMBL/GenBank/DDBJ whole genome shotgun (WGS) entry which is preliminary data.</text>
</comment>
<gene>
    <name evidence="1" type="ORF">EM808_17235</name>
</gene>
<proteinExistence type="predicted"/>
<organism evidence="1 2">
    <name type="scientific">Niallia taxi</name>
    <dbReference type="NCBI Taxonomy" id="2499688"/>
    <lineage>
        <taxon>Bacteria</taxon>
        <taxon>Bacillati</taxon>
        <taxon>Bacillota</taxon>
        <taxon>Bacilli</taxon>
        <taxon>Bacillales</taxon>
        <taxon>Bacillaceae</taxon>
        <taxon>Niallia</taxon>
    </lineage>
</organism>
<evidence type="ECO:0000313" key="1">
    <source>
        <dbReference type="EMBL" id="RVT60190.1"/>
    </source>
</evidence>
<dbReference type="AlphaFoldDB" id="A0A3S2X7E1"/>
<dbReference type="Proteomes" id="UP000288024">
    <property type="component" value="Unassembled WGS sequence"/>
</dbReference>
<dbReference type="EMBL" id="RZTZ01000007">
    <property type="protein sequence ID" value="RVT60190.1"/>
    <property type="molecule type" value="Genomic_DNA"/>
</dbReference>
<evidence type="ECO:0000313" key="2">
    <source>
        <dbReference type="Proteomes" id="UP000288024"/>
    </source>
</evidence>
<dbReference type="RefSeq" id="WP_127739442.1">
    <property type="nucleotide sequence ID" value="NZ_CAJCKN010000007.1"/>
</dbReference>
<name>A0A3S2X7E1_9BACI</name>
<keyword evidence="2" id="KW-1185">Reference proteome</keyword>
<dbReference type="GeneID" id="87617084"/>
<reference evidence="1 2" key="1">
    <citation type="submission" date="2019-01" db="EMBL/GenBank/DDBJ databases">
        <title>Bacillus sp. M5HDSG1-1, whole genome shotgun sequence.</title>
        <authorList>
            <person name="Tuo L."/>
        </authorList>
    </citation>
    <scope>NUCLEOTIDE SEQUENCE [LARGE SCALE GENOMIC DNA]</scope>
    <source>
        <strain evidence="1 2">M5HDSG1-1</strain>
    </source>
</reference>
<sequence length="77" mass="9282">MKGYSYNEFLEDLNRGHEIHFIYKEENYYISGQNFWKFNDADSEIAGEDTNELLQKVRLEGKTLMELWNIIEINIIF</sequence>
<protein>
    <submittedName>
        <fullName evidence="1">Uncharacterized protein</fullName>
    </submittedName>
</protein>
<accession>A0A3S2X7E1</accession>